<name>A9NLJ6_PICSI</name>
<sequence>MPQVSGSNFMYGILYPVGSVKKPETDLPKWRSR</sequence>
<reference evidence="1" key="1">
    <citation type="journal article" date="2008" name="BMC Genomics">
        <title>A conifer genomics resource of 200,000 spruce (Picea spp.) ESTs and 6,464 high-quality, sequence-finished full-length cDNAs for Sitka spruce (Picea sitchensis).</title>
        <authorList>
            <person name="Ralph S.G."/>
            <person name="Chun H.J."/>
            <person name="Kolosova N."/>
            <person name="Cooper D."/>
            <person name="Oddy C."/>
            <person name="Ritland C.E."/>
            <person name="Kirkpatrick R."/>
            <person name="Moore R."/>
            <person name="Barber S."/>
            <person name="Holt R.A."/>
            <person name="Jones S.J."/>
            <person name="Marra M.A."/>
            <person name="Douglas C.J."/>
            <person name="Ritland K."/>
            <person name="Bohlmann J."/>
        </authorList>
    </citation>
    <scope>NUCLEOTIDE SEQUENCE</scope>
    <source>
        <tissue evidence="1">Bark</tissue>
    </source>
</reference>
<dbReference type="AlphaFoldDB" id="A9NLJ6"/>
<protein>
    <submittedName>
        <fullName evidence="1">Uncharacterized protein</fullName>
    </submittedName>
</protein>
<accession>A9NLJ6</accession>
<dbReference type="EMBL" id="EF082131">
    <property type="protein sequence ID" value="ABK21507.1"/>
    <property type="molecule type" value="mRNA"/>
</dbReference>
<evidence type="ECO:0000313" key="1">
    <source>
        <dbReference type="EMBL" id="ABK21507.1"/>
    </source>
</evidence>
<organism evidence="1">
    <name type="scientific">Picea sitchensis</name>
    <name type="common">Sitka spruce</name>
    <name type="synonym">Pinus sitchensis</name>
    <dbReference type="NCBI Taxonomy" id="3332"/>
    <lineage>
        <taxon>Eukaryota</taxon>
        <taxon>Viridiplantae</taxon>
        <taxon>Streptophyta</taxon>
        <taxon>Embryophyta</taxon>
        <taxon>Tracheophyta</taxon>
        <taxon>Spermatophyta</taxon>
        <taxon>Pinopsida</taxon>
        <taxon>Pinidae</taxon>
        <taxon>Conifers I</taxon>
        <taxon>Pinales</taxon>
        <taxon>Pinaceae</taxon>
        <taxon>Picea</taxon>
    </lineage>
</organism>
<proteinExistence type="evidence at transcript level"/>